<dbReference type="EMBL" id="LSSN01004940">
    <property type="protein sequence ID" value="OMJ10567.1"/>
    <property type="molecule type" value="Genomic_DNA"/>
</dbReference>
<evidence type="ECO:0000313" key="1">
    <source>
        <dbReference type="EMBL" id="OMJ10567.1"/>
    </source>
</evidence>
<keyword evidence="2" id="KW-1185">Reference proteome</keyword>
<reference evidence="1 2" key="1">
    <citation type="submission" date="2017-01" db="EMBL/GenBank/DDBJ databases">
        <authorList>
            <person name="Mah S.A."/>
            <person name="Swanson W.J."/>
            <person name="Moy G.W."/>
            <person name="Vacquier V.D."/>
        </authorList>
    </citation>
    <scope>NUCLEOTIDE SEQUENCE [LARGE SCALE GENOMIC DNA]</scope>
    <source>
        <strain evidence="1 2">GSMNP</strain>
    </source>
</reference>
<dbReference type="AlphaFoldDB" id="A0A1R1X7H1"/>
<comment type="caution">
    <text evidence="1">The sequence shown here is derived from an EMBL/GenBank/DDBJ whole genome shotgun (WGS) entry which is preliminary data.</text>
</comment>
<proteinExistence type="predicted"/>
<protein>
    <submittedName>
        <fullName evidence="1">Uncharacterized protein</fullName>
    </submittedName>
</protein>
<name>A0A1R1X7H1_9FUNG</name>
<accession>A0A1R1X7H1</accession>
<dbReference type="Proteomes" id="UP000187283">
    <property type="component" value="Unassembled WGS sequence"/>
</dbReference>
<sequence length="247" mass="28740">MVQVIDNPLVPNGIDLYLIFSDLIEGSGRSGNMLASLLSAKSYYLGFLLSGSKINDVIKDKPSNNDAESKLKNNIRSLITDDLFIPTISFISPYQMDLYTSWINREFRLPIMKKSDYCEDIDHKTRNIMNRKCHIFAYRTVYQNSFLTYEQWNDAKNSDEELAELVYCVARIIRGIDFYLKLVSNKKIFSIDFSKLKRLLVDYAHMDQKEKGVGGEKFKRMVEYFKKLELRRTNLVNKAFKGLGINY</sequence>
<gene>
    <name evidence="1" type="ORF">AYI70_g10243</name>
</gene>
<organism evidence="1 2">
    <name type="scientific">Smittium culicis</name>
    <dbReference type="NCBI Taxonomy" id="133412"/>
    <lineage>
        <taxon>Eukaryota</taxon>
        <taxon>Fungi</taxon>
        <taxon>Fungi incertae sedis</taxon>
        <taxon>Zoopagomycota</taxon>
        <taxon>Kickxellomycotina</taxon>
        <taxon>Harpellomycetes</taxon>
        <taxon>Harpellales</taxon>
        <taxon>Legeriomycetaceae</taxon>
        <taxon>Smittium</taxon>
    </lineage>
</organism>
<evidence type="ECO:0000313" key="2">
    <source>
        <dbReference type="Proteomes" id="UP000187283"/>
    </source>
</evidence>